<reference evidence="1 2" key="1">
    <citation type="journal article" date="2006" name="Science">
        <title>Phytophthora genome sequences uncover evolutionary origins and mechanisms of pathogenesis.</title>
        <authorList>
            <person name="Tyler B.M."/>
            <person name="Tripathy S."/>
            <person name="Zhang X."/>
            <person name="Dehal P."/>
            <person name="Jiang R.H."/>
            <person name="Aerts A."/>
            <person name="Arredondo F.D."/>
            <person name="Baxter L."/>
            <person name="Bensasson D."/>
            <person name="Beynon J.L."/>
            <person name="Chapman J."/>
            <person name="Damasceno C.M."/>
            <person name="Dorrance A.E."/>
            <person name="Dou D."/>
            <person name="Dickerman A.W."/>
            <person name="Dubchak I.L."/>
            <person name="Garbelotto M."/>
            <person name="Gijzen M."/>
            <person name="Gordon S.G."/>
            <person name="Govers F."/>
            <person name="Grunwald N.J."/>
            <person name="Huang W."/>
            <person name="Ivors K.L."/>
            <person name="Jones R.W."/>
            <person name="Kamoun S."/>
            <person name="Krampis K."/>
            <person name="Lamour K.H."/>
            <person name="Lee M.K."/>
            <person name="McDonald W.H."/>
            <person name="Medina M."/>
            <person name="Meijer H.J."/>
            <person name="Nordberg E.K."/>
            <person name="Maclean D.J."/>
            <person name="Ospina-Giraldo M.D."/>
            <person name="Morris P.F."/>
            <person name="Phuntumart V."/>
            <person name="Putnam N.H."/>
            <person name="Rash S."/>
            <person name="Rose J.K."/>
            <person name="Sakihama Y."/>
            <person name="Salamov A.A."/>
            <person name="Savidor A."/>
            <person name="Scheuring C.F."/>
            <person name="Smith B.M."/>
            <person name="Sobral B.W."/>
            <person name="Terry A."/>
            <person name="Torto-Alalibo T.A."/>
            <person name="Win J."/>
            <person name="Xu Z."/>
            <person name="Zhang H."/>
            <person name="Grigoriev I.V."/>
            <person name="Rokhsar D.S."/>
            <person name="Boore J.L."/>
        </authorList>
    </citation>
    <scope>NUCLEOTIDE SEQUENCE [LARGE SCALE GENOMIC DNA]</scope>
    <source>
        <strain evidence="1 2">P6497</strain>
    </source>
</reference>
<dbReference type="RefSeq" id="XP_009532353.1">
    <property type="nucleotide sequence ID" value="XM_009534058.1"/>
</dbReference>
<name>G4ZYG8_PHYSP</name>
<dbReference type="Proteomes" id="UP000002640">
    <property type="component" value="Unassembled WGS sequence"/>
</dbReference>
<gene>
    <name evidence="1" type="ORF">PHYSODRAFT_265342</name>
</gene>
<dbReference type="AlphaFoldDB" id="G4ZYG8"/>
<dbReference type="OMA" id="YWALSET"/>
<dbReference type="GeneID" id="20639649"/>
<sequence length="129" mass="15067">MWAKTTYWALSETPEDAVKQALKLDGLTESAMKTSPDFKYYQKFLYKAEGVQLRSWVDDRVPPPTVWVNLGLDGVPAPETSRAFKTYVRYVEKYDKRVFKNGYEEFFPRTATDMDMHLKVWAKTNRPDA</sequence>
<proteinExistence type="predicted"/>
<evidence type="ECO:0000313" key="1">
    <source>
        <dbReference type="EMBL" id="EGZ12020.1"/>
    </source>
</evidence>
<dbReference type="EMBL" id="JH159157">
    <property type="protein sequence ID" value="EGZ12020.1"/>
    <property type="molecule type" value="Genomic_DNA"/>
</dbReference>
<dbReference type="InParanoid" id="G4ZYG8"/>
<dbReference type="KEGG" id="psoj:PHYSODRAFT_265342"/>
<evidence type="ECO:0000313" key="2">
    <source>
        <dbReference type="Proteomes" id="UP000002640"/>
    </source>
</evidence>
<accession>G4ZYG8</accession>
<keyword evidence="2" id="KW-1185">Reference proteome</keyword>
<protein>
    <submittedName>
        <fullName evidence="1">Uncharacterized protein</fullName>
    </submittedName>
</protein>
<dbReference type="SMR" id="G4ZYG8"/>
<organism evidence="1 2">
    <name type="scientific">Phytophthora sojae (strain P6497)</name>
    <name type="common">Soybean stem and root rot agent</name>
    <name type="synonym">Phytophthora megasperma f. sp. glycines</name>
    <dbReference type="NCBI Taxonomy" id="1094619"/>
    <lineage>
        <taxon>Eukaryota</taxon>
        <taxon>Sar</taxon>
        <taxon>Stramenopiles</taxon>
        <taxon>Oomycota</taxon>
        <taxon>Peronosporomycetes</taxon>
        <taxon>Peronosporales</taxon>
        <taxon>Peronosporaceae</taxon>
        <taxon>Phytophthora</taxon>
    </lineage>
</organism>